<dbReference type="Pfam" id="PF13962">
    <property type="entry name" value="PGG"/>
    <property type="match status" value="1"/>
</dbReference>
<dbReference type="STRING" id="35608.A0A2U1MGL0"/>
<reference evidence="10 11" key="1">
    <citation type="journal article" date="2018" name="Mol. Plant">
        <title>The genome of Artemisia annua provides insight into the evolution of Asteraceae family and artemisinin biosynthesis.</title>
        <authorList>
            <person name="Shen Q."/>
            <person name="Zhang L."/>
            <person name="Liao Z."/>
            <person name="Wang S."/>
            <person name="Yan T."/>
            <person name="Shi P."/>
            <person name="Liu M."/>
            <person name="Fu X."/>
            <person name="Pan Q."/>
            <person name="Wang Y."/>
            <person name="Lv Z."/>
            <person name="Lu X."/>
            <person name="Zhang F."/>
            <person name="Jiang W."/>
            <person name="Ma Y."/>
            <person name="Chen M."/>
            <person name="Hao X."/>
            <person name="Li L."/>
            <person name="Tang Y."/>
            <person name="Lv G."/>
            <person name="Zhou Y."/>
            <person name="Sun X."/>
            <person name="Brodelius P.E."/>
            <person name="Rose J.K.C."/>
            <person name="Tang K."/>
        </authorList>
    </citation>
    <scope>NUCLEOTIDE SEQUENCE [LARGE SCALE GENOMIC DNA]</scope>
    <source>
        <strain evidence="11">cv. Huhao1</strain>
        <tissue evidence="10">Leaf</tissue>
    </source>
</reference>
<organism evidence="10 11">
    <name type="scientific">Artemisia annua</name>
    <name type="common">Sweet wormwood</name>
    <dbReference type="NCBI Taxonomy" id="35608"/>
    <lineage>
        <taxon>Eukaryota</taxon>
        <taxon>Viridiplantae</taxon>
        <taxon>Streptophyta</taxon>
        <taxon>Embryophyta</taxon>
        <taxon>Tracheophyta</taxon>
        <taxon>Spermatophyta</taxon>
        <taxon>Magnoliopsida</taxon>
        <taxon>eudicotyledons</taxon>
        <taxon>Gunneridae</taxon>
        <taxon>Pentapetalae</taxon>
        <taxon>asterids</taxon>
        <taxon>campanulids</taxon>
        <taxon>Asterales</taxon>
        <taxon>Asteraceae</taxon>
        <taxon>Asteroideae</taxon>
        <taxon>Anthemideae</taxon>
        <taxon>Artemisiinae</taxon>
        <taxon>Artemisia</taxon>
    </lineage>
</organism>
<dbReference type="PANTHER" id="PTHR24186">
    <property type="entry name" value="PROTEIN PHOSPHATASE 1 REGULATORY SUBUNIT"/>
    <property type="match status" value="1"/>
</dbReference>
<gene>
    <name evidence="10" type="ORF">CTI12_AA382170</name>
</gene>
<evidence type="ECO:0000256" key="8">
    <source>
        <dbReference type="SAM" id="Phobius"/>
    </source>
</evidence>
<evidence type="ECO:0000256" key="2">
    <source>
        <dbReference type="ARBA" id="ARBA00022692"/>
    </source>
</evidence>
<dbReference type="PANTHER" id="PTHR24186:SF56">
    <property type="entry name" value="PGG DOMAIN-CONTAINING PROTEIN"/>
    <property type="match status" value="1"/>
</dbReference>
<keyword evidence="3" id="KW-0677">Repeat</keyword>
<evidence type="ECO:0000313" key="10">
    <source>
        <dbReference type="EMBL" id="PWA60400.1"/>
    </source>
</evidence>
<keyword evidence="11" id="KW-1185">Reference proteome</keyword>
<keyword evidence="6 8" id="KW-0472">Membrane</keyword>
<feature type="transmembrane region" description="Helical" evidence="8">
    <location>
        <begin position="130"/>
        <end position="153"/>
    </location>
</feature>
<keyword evidence="2 8" id="KW-0812">Transmembrane</keyword>
<evidence type="ECO:0000256" key="1">
    <source>
        <dbReference type="ARBA" id="ARBA00004141"/>
    </source>
</evidence>
<evidence type="ECO:0000256" key="5">
    <source>
        <dbReference type="ARBA" id="ARBA00023043"/>
    </source>
</evidence>
<dbReference type="Proteomes" id="UP000245207">
    <property type="component" value="Unassembled WGS sequence"/>
</dbReference>
<dbReference type="OrthoDB" id="681126at2759"/>
<name>A0A2U1MGL0_ARTAN</name>
<keyword evidence="5" id="KW-0040">ANK repeat</keyword>
<keyword evidence="4 8" id="KW-1133">Transmembrane helix</keyword>
<dbReference type="InterPro" id="IPR026961">
    <property type="entry name" value="PGG_dom"/>
</dbReference>
<dbReference type="EMBL" id="PKPP01005358">
    <property type="protein sequence ID" value="PWA60400.1"/>
    <property type="molecule type" value="Genomic_DNA"/>
</dbReference>
<feature type="transmembrane region" description="Helical" evidence="8">
    <location>
        <begin position="75"/>
        <end position="92"/>
    </location>
</feature>
<feature type="transmembrane region" description="Helical" evidence="8">
    <location>
        <begin position="188"/>
        <end position="209"/>
    </location>
</feature>
<evidence type="ECO:0000256" key="6">
    <source>
        <dbReference type="ARBA" id="ARBA00023136"/>
    </source>
</evidence>
<protein>
    <submittedName>
        <fullName evidence="10">Ankyrin repeat-containing protein</fullName>
    </submittedName>
</protein>
<sequence length="228" mass="25417">MLLMCQSESSDQDIEEILTQAGALKAENLQFSSFTQEGPNHPDTQNENLQSPARKLLDYFKYNNLSDSPSKVRNTLLVIVILITAATYQPALSPPGGTWQDDTIPSTTNNTTTTKRHKAGEAIMASNRPIAYSVFLLSNSIGFFMSLHMISVLTTAFPLKLELRISTIALSITYTNCMLAIAPNSFITFCFIGITFVMQFMIPCTTTLVRNYFKRSRNVSPKTSHERV</sequence>
<feature type="region of interest" description="Disordered" evidence="7">
    <location>
        <begin position="96"/>
        <end position="116"/>
    </location>
</feature>
<evidence type="ECO:0000256" key="3">
    <source>
        <dbReference type="ARBA" id="ARBA00022737"/>
    </source>
</evidence>
<dbReference type="GO" id="GO:0005886">
    <property type="term" value="C:plasma membrane"/>
    <property type="evidence" value="ECO:0007669"/>
    <property type="project" value="TreeGrafter"/>
</dbReference>
<comment type="subcellular location">
    <subcellularLocation>
        <location evidence="1">Membrane</location>
        <topology evidence="1">Multi-pass membrane protein</topology>
    </subcellularLocation>
</comment>
<evidence type="ECO:0000256" key="7">
    <source>
        <dbReference type="SAM" id="MobiDB-lite"/>
    </source>
</evidence>
<feature type="transmembrane region" description="Helical" evidence="8">
    <location>
        <begin position="165"/>
        <end position="182"/>
    </location>
</feature>
<proteinExistence type="predicted"/>
<comment type="caution">
    <text evidence="10">The sequence shown here is derived from an EMBL/GenBank/DDBJ whole genome shotgun (WGS) entry which is preliminary data.</text>
</comment>
<feature type="domain" description="PGG" evidence="9">
    <location>
        <begin position="71"/>
        <end position="179"/>
    </location>
</feature>
<dbReference type="AlphaFoldDB" id="A0A2U1MGL0"/>
<evidence type="ECO:0000313" key="11">
    <source>
        <dbReference type="Proteomes" id="UP000245207"/>
    </source>
</evidence>
<accession>A0A2U1MGL0</accession>
<evidence type="ECO:0000259" key="9">
    <source>
        <dbReference type="Pfam" id="PF13962"/>
    </source>
</evidence>
<evidence type="ECO:0000256" key="4">
    <source>
        <dbReference type="ARBA" id="ARBA00022989"/>
    </source>
</evidence>